<dbReference type="EMBL" id="WKJQ01000001">
    <property type="protein sequence ID" value="MRW97363.1"/>
    <property type="molecule type" value="Genomic_DNA"/>
</dbReference>
<gene>
    <name evidence="1" type="ORF">GJR99_12365</name>
</gene>
<proteinExistence type="predicted"/>
<dbReference type="RefSeq" id="WP_151112594.1">
    <property type="nucleotide sequence ID" value="NZ_WKJQ01000001.1"/>
</dbReference>
<keyword evidence="2" id="KW-1185">Reference proteome</keyword>
<organism evidence="1 2">
    <name type="scientific">Haloferax marinum</name>
    <dbReference type="NCBI Taxonomy" id="2666143"/>
    <lineage>
        <taxon>Archaea</taxon>
        <taxon>Methanobacteriati</taxon>
        <taxon>Methanobacteriota</taxon>
        <taxon>Stenosarchaea group</taxon>
        <taxon>Halobacteria</taxon>
        <taxon>Halobacteriales</taxon>
        <taxon>Haloferacaceae</taxon>
        <taxon>Haloferax</taxon>
    </lineage>
</organism>
<dbReference type="InterPro" id="IPR006311">
    <property type="entry name" value="TAT_signal"/>
</dbReference>
<sequence length="256" mass="27683">MDEQKAPNDDARFEIDRRTTLKGLGAAGLAAALGGMATGTAAASNGADKIYVGGSVFEEHALETKVDGTSSDSFTLLEGSIKTSTPTDLILMAQVESALWTNIKTTGKDEESQAKAGLTCWIEIDGTPVPVSDDYMVDSPYNPVYGDRQAASEVVFNKRDFKVEQNFLGTLEELTEEEVDYYLSLYLSTQSSHGFNWVAMNVDSEYIDSDGDGWHDVALKGRLDVYRDDKNAYAKAVVGPRTLLGIPAKLANDASL</sequence>
<name>A0A6A8GAS5_9EURY</name>
<dbReference type="Proteomes" id="UP000443423">
    <property type="component" value="Unassembled WGS sequence"/>
</dbReference>
<accession>A0A6A8GAS5</accession>
<evidence type="ECO:0000313" key="2">
    <source>
        <dbReference type="Proteomes" id="UP000443423"/>
    </source>
</evidence>
<protein>
    <submittedName>
        <fullName evidence="1">Uncharacterized protein</fullName>
    </submittedName>
</protein>
<reference evidence="1 2" key="1">
    <citation type="submission" date="2019-11" db="EMBL/GenBank/DDBJ databases">
        <title>Whole genome sequence of Haloferax sp. MBLA0078.</title>
        <authorList>
            <person name="Seo M.-J."/>
            <person name="Cho E.-S."/>
        </authorList>
    </citation>
    <scope>NUCLEOTIDE SEQUENCE [LARGE SCALE GENOMIC DNA]</scope>
    <source>
        <strain evidence="1 2">MBLA0078</strain>
    </source>
</reference>
<comment type="caution">
    <text evidence="1">The sequence shown here is derived from an EMBL/GenBank/DDBJ whole genome shotgun (WGS) entry which is preliminary data.</text>
</comment>
<evidence type="ECO:0000313" key="1">
    <source>
        <dbReference type="EMBL" id="MRW97363.1"/>
    </source>
</evidence>
<dbReference type="PROSITE" id="PS51318">
    <property type="entry name" value="TAT"/>
    <property type="match status" value="1"/>
</dbReference>
<dbReference type="AlphaFoldDB" id="A0A6A8GAS5"/>